<sequence length="546" mass="61585">MEIKCLPCPVCTTPHFRNVDTLRSTLVKAATNLIRCPICFESLMGLDKLTIHLFSHVENRDKTNTAVLVDEIEEKIEKESLKNADDPVKCDICSFTFADRQILDIHQKLLHQTTPDATTGCYSYHCHLCNKKFKSRGSLMVHLRVAHYGFNRSECQGGRPEKPDVPGDAVECKEAKPLVDADEKDGKSNEKCGQKCQDNKQWECDVCSKLFTTKYFLKKHKRLHTGEMPYSCNLCNKSFTFQQSYHKHMLYHSADKPHTCNECGRSFKELSTLQNHARIHSGERPFICETCGKSFRQRVSYLVHRRIHTGVMPYKCLTCDKSFRYKVSQKSHKCLASSPGNASQSDAFQSPVKVKEPNPASSEEAFNTANASSRLLNSVKPEQLSVIDNTFATAEQGTFVVDNSPNKLSVAKNIMNVDFETGTISLISQTNRICSNESSLQKKSIKSKHKGIGCNQGRIKNGNLLNGSVDYEVKSSNCEAQDGFEKLIQADAEKDVFSPLMSNLLPDVESLYLNNSPMNDEPDCQEQENINYMREKCLEELLKGIE</sequence>
<evidence type="ECO:0000259" key="12">
    <source>
        <dbReference type="PROSITE" id="PS50157"/>
    </source>
</evidence>
<dbReference type="PROSITE" id="PS00028">
    <property type="entry name" value="ZINC_FINGER_C2H2_1"/>
    <property type="match status" value="7"/>
</dbReference>
<evidence type="ECO:0000256" key="2">
    <source>
        <dbReference type="ARBA" id="ARBA00022723"/>
    </source>
</evidence>
<evidence type="ECO:0000256" key="4">
    <source>
        <dbReference type="ARBA" id="ARBA00022771"/>
    </source>
</evidence>
<dbReference type="InterPro" id="IPR050457">
    <property type="entry name" value="ZnFinger_BTB_dom_contain"/>
</dbReference>
<keyword evidence="9" id="KW-0539">Nucleus</keyword>
<feature type="domain" description="C2H2-type" evidence="12">
    <location>
        <begin position="124"/>
        <end position="152"/>
    </location>
</feature>
<proteinExistence type="predicted"/>
<dbReference type="InterPro" id="IPR036236">
    <property type="entry name" value="Znf_C2H2_sf"/>
</dbReference>
<evidence type="ECO:0000256" key="1">
    <source>
        <dbReference type="ARBA" id="ARBA00004123"/>
    </source>
</evidence>
<organism evidence="13 14">
    <name type="scientific">Phyllotreta striolata</name>
    <name type="common">Striped flea beetle</name>
    <name type="synonym">Crioceris striolata</name>
    <dbReference type="NCBI Taxonomy" id="444603"/>
    <lineage>
        <taxon>Eukaryota</taxon>
        <taxon>Metazoa</taxon>
        <taxon>Ecdysozoa</taxon>
        <taxon>Arthropoda</taxon>
        <taxon>Hexapoda</taxon>
        <taxon>Insecta</taxon>
        <taxon>Pterygota</taxon>
        <taxon>Neoptera</taxon>
        <taxon>Endopterygota</taxon>
        <taxon>Coleoptera</taxon>
        <taxon>Polyphaga</taxon>
        <taxon>Cucujiformia</taxon>
        <taxon>Chrysomeloidea</taxon>
        <taxon>Chrysomelidae</taxon>
        <taxon>Galerucinae</taxon>
        <taxon>Alticini</taxon>
        <taxon>Phyllotreta</taxon>
    </lineage>
</organism>
<feature type="region of interest" description="Disordered" evidence="11">
    <location>
        <begin position="335"/>
        <end position="363"/>
    </location>
</feature>
<dbReference type="GO" id="GO:0008270">
    <property type="term" value="F:zinc ion binding"/>
    <property type="evidence" value="ECO:0007669"/>
    <property type="project" value="UniProtKB-KW"/>
</dbReference>
<accession>A0A9N9TRV6</accession>
<dbReference type="Proteomes" id="UP001153712">
    <property type="component" value="Chromosome 2"/>
</dbReference>
<keyword evidence="6" id="KW-0805">Transcription regulation</keyword>
<evidence type="ECO:0000256" key="6">
    <source>
        <dbReference type="ARBA" id="ARBA00023015"/>
    </source>
</evidence>
<keyword evidence="3" id="KW-0677">Repeat</keyword>
<dbReference type="PANTHER" id="PTHR46105:SF5">
    <property type="entry name" value="ZINC FINGER AND BTB DOMAIN-CONTAINING PROTEIN 44 ISOFORM X1"/>
    <property type="match status" value="1"/>
</dbReference>
<dbReference type="FunFam" id="3.30.160.60:FF:003317">
    <property type="entry name" value="Zinc finger protein 322"/>
    <property type="match status" value="1"/>
</dbReference>
<name>A0A9N9TRV6_PHYSR</name>
<dbReference type="GO" id="GO:0000978">
    <property type="term" value="F:RNA polymerase II cis-regulatory region sequence-specific DNA binding"/>
    <property type="evidence" value="ECO:0007669"/>
    <property type="project" value="TreeGrafter"/>
</dbReference>
<feature type="domain" description="C2H2-type" evidence="12">
    <location>
        <begin position="202"/>
        <end position="229"/>
    </location>
</feature>
<dbReference type="GO" id="GO:0000981">
    <property type="term" value="F:DNA-binding transcription factor activity, RNA polymerase II-specific"/>
    <property type="evidence" value="ECO:0007669"/>
    <property type="project" value="TreeGrafter"/>
</dbReference>
<reference evidence="13" key="1">
    <citation type="submission" date="2022-01" db="EMBL/GenBank/DDBJ databases">
        <authorList>
            <person name="King R."/>
        </authorList>
    </citation>
    <scope>NUCLEOTIDE SEQUENCE</scope>
</reference>
<evidence type="ECO:0000256" key="5">
    <source>
        <dbReference type="ARBA" id="ARBA00022833"/>
    </source>
</evidence>
<dbReference type="FunFam" id="3.30.160.60:FF:000661">
    <property type="entry name" value="paternally-expressed gene 3 protein-like"/>
    <property type="match status" value="1"/>
</dbReference>
<evidence type="ECO:0000313" key="13">
    <source>
        <dbReference type="EMBL" id="CAG9859182.1"/>
    </source>
</evidence>
<feature type="domain" description="C2H2-type" evidence="12">
    <location>
        <begin position="258"/>
        <end position="285"/>
    </location>
</feature>
<dbReference type="PANTHER" id="PTHR46105">
    <property type="entry name" value="AGAP004733-PA"/>
    <property type="match status" value="1"/>
</dbReference>
<evidence type="ECO:0000256" key="3">
    <source>
        <dbReference type="ARBA" id="ARBA00022737"/>
    </source>
</evidence>
<evidence type="ECO:0000313" key="14">
    <source>
        <dbReference type="Proteomes" id="UP001153712"/>
    </source>
</evidence>
<dbReference type="GO" id="GO:0005634">
    <property type="term" value="C:nucleus"/>
    <property type="evidence" value="ECO:0007669"/>
    <property type="project" value="UniProtKB-SubCell"/>
</dbReference>
<dbReference type="SUPFAM" id="SSF57667">
    <property type="entry name" value="beta-beta-alpha zinc fingers"/>
    <property type="match status" value="4"/>
</dbReference>
<dbReference type="Pfam" id="PF00096">
    <property type="entry name" value="zf-C2H2"/>
    <property type="match status" value="5"/>
</dbReference>
<keyword evidence="14" id="KW-1185">Reference proteome</keyword>
<feature type="domain" description="C2H2-type" evidence="12">
    <location>
        <begin position="88"/>
        <end position="116"/>
    </location>
</feature>
<evidence type="ECO:0000256" key="8">
    <source>
        <dbReference type="ARBA" id="ARBA00023163"/>
    </source>
</evidence>
<dbReference type="Gene3D" id="3.30.160.60">
    <property type="entry name" value="Classic Zinc Finger"/>
    <property type="match status" value="6"/>
</dbReference>
<evidence type="ECO:0000256" key="9">
    <source>
        <dbReference type="ARBA" id="ARBA00023242"/>
    </source>
</evidence>
<keyword evidence="2" id="KW-0479">Metal-binding</keyword>
<dbReference type="FunFam" id="3.30.160.60:FF:001253">
    <property type="entry name" value="Zinc finger protein 408"/>
    <property type="match status" value="1"/>
</dbReference>
<keyword evidence="5" id="KW-0862">Zinc</keyword>
<gene>
    <name evidence="13" type="ORF">PHYEVI_LOCUS5556</name>
</gene>
<feature type="compositionally biased region" description="Polar residues" evidence="11">
    <location>
        <begin position="338"/>
        <end position="348"/>
    </location>
</feature>
<feature type="domain" description="C2H2-type" evidence="12">
    <location>
        <begin position="286"/>
        <end position="313"/>
    </location>
</feature>
<evidence type="ECO:0000256" key="10">
    <source>
        <dbReference type="PROSITE-ProRule" id="PRU00042"/>
    </source>
</evidence>
<keyword evidence="4 10" id="KW-0863">Zinc-finger</keyword>
<comment type="subcellular location">
    <subcellularLocation>
        <location evidence="1">Nucleus</location>
    </subcellularLocation>
</comment>
<keyword evidence="7" id="KW-0238">DNA-binding</keyword>
<dbReference type="SMART" id="SM00355">
    <property type="entry name" value="ZnF_C2H2"/>
    <property type="match status" value="8"/>
</dbReference>
<dbReference type="FunFam" id="3.30.160.60:FF:000100">
    <property type="entry name" value="Zinc finger 45-like"/>
    <property type="match status" value="1"/>
</dbReference>
<feature type="domain" description="C2H2-type" evidence="12">
    <location>
        <begin position="230"/>
        <end position="257"/>
    </location>
</feature>
<dbReference type="PROSITE" id="PS50157">
    <property type="entry name" value="ZINC_FINGER_C2H2_2"/>
    <property type="match status" value="6"/>
</dbReference>
<protein>
    <recommendedName>
        <fullName evidence="12">C2H2-type domain-containing protein</fullName>
    </recommendedName>
</protein>
<dbReference type="FunFam" id="3.30.160.60:FF:001573">
    <property type="entry name" value="Zinc finger protein 407"/>
    <property type="match status" value="1"/>
</dbReference>
<dbReference type="InterPro" id="IPR013087">
    <property type="entry name" value="Znf_C2H2_type"/>
</dbReference>
<evidence type="ECO:0000256" key="7">
    <source>
        <dbReference type="ARBA" id="ARBA00023125"/>
    </source>
</evidence>
<dbReference type="AlphaFoldDB" id="A0A9N9TRV6"/>
<evidence type="ECO:0000256" key="11">
    <source>
        <dbReference type="SAM" id="MobiDB-lite"/>
    </source>
</evidence>
<dbReference type="OrthoDB" id="654211at2759"/>
<keyword evidence="8" id="KW-0804">Transcription</keyword>
<dbReference type="EMBL" id="OU900095">
    <property type="protein sequence ID" value="CAG9859182.1"/>
    <property type="molecule type" value="Genomic_DNA"/>
</dbReference>